<reference evidence="7 8" key="1">
    <citation type="journal article" date="2010" name="J. Bacteriol.">
        <title>Genome sequences of Oceanicola granulosus HTCC2516(T) and Oceanicola batsensis HTCC2597(TDelta).</title>
        <authorList>
            <person name="Thrash J.C."/>
            <person name="Cho J.C."/>
            <person name="Vergin K.L."/>
            <person name="Giovannoni S.J."/>
        </authorList>
    </citation>
    <scope>NUCLEOTIDE SEQUENCE [LARGE SCALE GENOMIC DNA]</scope>
    <source>
        <strain evidence="8">ATCC BAA-863 / DSM 15984 / KCTC 12145 / HTCC2597</strain>
    </source>
</reference>
<evidence type="ECO:0000259" key="4">
    <source>
        <dbReference type="Pfam" id="PF01571"/>
    </source>
</evidence>
<dbReference type="InterPro" id="IPR036188">
    <property type="entry name" value="FAD/NAD-bd_sf"/>
</dbReference>
<dbReference type="InterPro" id="IPR029043">
    <property type="entry name" value="GcvT/YgfZ_C"/>
</dbReference>
<dbReference type="EMBL" id="AAMO01000017">
    <property type="protein sequence ID" value="EAQ01195.1"/>
    <property type="molecule type" value="Genomic_DNA"/>
</dbReference>
<dbReference type="Gene3D" id="3.30.70.1400">
    <property type="entry name" value="Aminomethyltransferase beta-barrel domains"/>
    <property type="match status" value="1"/>
</dbReference>
<dbReference type="SUPFAM" id="SSF54373">
    <property type="entry name" value="FAD-linked reductases, C-terminal domain"/>
    <property type="match status" value="1"/>
</dbReference>
<dbReference type="OrthoDB" id="7156675at2"/>
<dbReference type="SUPFAM" id="SSF103025">
    <property type="entry name" value="Folate-binding domain"/>
    <property type="match status" value="1"/>
</dbReference>
<dbReference type="SUPFAM" id="SSF51905">
    <property type="entry name" value="FAD/NAD(P)-binding domain"/>
    <property type="match status" value="1"/>
</dbReference>
<evidence type="ECO:0000259" key="5">
    <source>
        <dbReference type="Pfam" id="PF08669"/>
    </source>
</evidence>
<keyword evidence="7" id="KW-0808">Transferase</keyword>
<keyword evidence="8" id="KW-1185">Reference proteome</keyword>
<dbReference type="STRING" id="252305.OB2597_03864"/>
<evidence type="ECO:0000256" key="2">
    <source>
        <dbReference type="ARBA" id="ARBA00023002"/>
    </source>
</evidence>
<dbReference type="PANTHER" id="PTHR13847">
    <property type="entry name" value="SARCOSINE DEHYDROGENASE-RELATED"/>
    <property type="match status" value="1"/>
</dbReference>
<dbReference type="RefSeq" id="WP_009805023.1">
    <property type="nucleotide sequence ID" value="NZ_CH724131.1"/>
</dbReference>
<evidence type="ECO:0000313" key="8">
    <source>
        <dbReference type="Proteomes" id="UP000004318"/>
    </source>
</evidence>
<comment type="similarity">
    <text evidence="1">Belongs to the GcvT family.</text>
</comment>
<dbReference type="Pfam" id="PF01571">
    <property type="entry name" value="GCV_T"/>
    <property type="match status" value="1"/>
</dbReference>
<proteinExistence type="inferred from homology"/>
<evidence type="ECO:0000313" key="7">
    <source>
        <dbReference type="EMBL" id="EAQ01195.1"/>
    </source>
</evidence>
<dbReference type="PANTHER" id="PTHR13847:SF187">
    <property type="entry name" value="DIMETHYLGLYCINE DEHYDROGENASE, MITOCHONDRIAL"/>
    <property type="match status" value="1"/>
</dbReference>
<dbReference type="Pfam" id="PF08669">
    <property type="entry name" value="GCV_T_C"/>
    <property type="match status" value="1"/>
</dbReference>
<dbReference type="Gene3D" id="2.40.30.110">
    <property type="entry name" value="Aminomethyltransferase beta-barrel domains"/>
    <property type="match status" value="1"/>
</dbReference>
<evidence type="ECO:0000259" key="6">
    <source>
        <dbReference type="Pfam" id="PF16350"/>
    </source>
</evidence>
<feature type="domain" description="Aminomethyltransferase C-terminal" evidence="5">
    <location>
        <begin position="715"/>
        <end position="794"/>
    </location>
</feature>
<dbReference type="HOGENOM" id="CLU_007884_11_1_5"/>
<dbReference type="GO" id="GO:0047865">
    <property type="term" value="F:dimethylglycine dehydrogenase activity"/>
    <property type="evidence" value="ECO:0007669"/>
    <property type="project" value="TreeGrafter"/>
</dbReference>
<name>A3U3V6_PSEBH</name>
<feature type="domain" description="FAD dependent oxidoreductase" evidence="3">
    <location>
        <begin position="6"/>
        <end position="364"/>
    </location>
</feature>
<dbReference type="Gene3D" id="3.50.50.60">
    <property type="entry name" value="FAD/NAD(P)-binding domain"/>
    <property type="match status" value="1"/>
</dbReference>
<comment type="caution">
    <text evidence="7">The sequence shown here is derived from an EMBL/GenBank/DDBJ whole genome shotgun (WGS) entry which is preliminary data.</text>
</comment>
<dbReference type="AlphaFoldDB" id="A3U3V6"/>
<gene>
    <name evidence="7" type="ORF">OB2597_03864</name>
</gene>
<dbReference type="InterPro" id="IPR006222">
    <property type="entry name" value="GCVT_N"/>
</dbReference>
<dbReference type="PROSITE" id="PS51257">
    <property type="entry name" value="PROKAR_LIPOPROTEIN"/>
    <property type="match status" value="1"/>
</dbReference>
<feature type="domain" description="FAD dependent oxidoreductase central" evidence="6">
    <location>
        <begin position="367"/>
        <end position="420"/>
    </location>
</feature>
<dbReference type="InterPro" id="IPR013977">
    <property type="entry name" value="GcvT_C"/>
</dbReference>
<dbReference type="GO" id="GO:0016740">
    <property type="term" value="F:transferase activity"/>
    <property type="evidence" value="ECO:0007669"/>
    <property type="project" value="UniProtKB-KW"/>
</dbReference>
<dbReference type="GO" id="GO:0005737">
    <property type="term" value="C:cytoplasm"/>
    <property type="evidence" value="ECO:0007669"/>
    <property type="project" value="TreeGrafter"/>
</dbReference>
<evidence type="ECO:0000259" key="3">
    <source>
        <dbReference type="Pfam" id="PF01266"/>
    </source>
</evidence>
<dbReference type="eggNOG" id="COG0665">
    <property type="taxonomic scope" value="Bacteria"/>
</dbReference>
<evidence type="ECO:0000256" key="1">
    <source>
        <dbReference type="ARBA" id="ARBA00008609"/>
    </source>
</evidence>
<dbReference type="InterPro" id="IPR006076">
    <property type="entry name" value="FAD-dep_OxRdtase"/>
</dbReference>
<dbReference type="InterPro" id="IPR027266">
    <property type="entry name" value="TrmE/GcvT-like"/>
</dbReference>
<accession>A3U3V6</accession>
<dbReference type="Proteomes" id="UP000004318">
    <property type="component" value="Unassembled WGS sequence"/>
</dbReference>
<dbReference type="InterPro" id="IPR032503">
    <property type="entry name" value="FAO_M"/>
</dbReference>
<dbReference type="Gene3D" id="3.30.1360.120">
    <property type="entry name" value="Probable tRNA modification gtpase trme, domain 1"/>
    <property type="match status" value="1"/>
</dbReference>
<protein>
    <submittedName>
        <fullName evidence="7">Aminomethyl transferase family protein</fullName>
    </submittedName>
</protein>
<dbReference type="SUPFAM" id="SSF101790">
    <property type="entry name" value="Aminomethyltransferase beta-barrel domain"/>
    <property type="match status" value="1"/>
</dbReference>
<dbReference type="Pfam" id="PF16350">
    <property type="entry name" value="FAO_M"/>
    <property type="match status" value="1"/>
</dbReference>
<organism evidence="7 8">
    <name type="scientific">Pseudooceanicola batsensis (strain ATCC BAA-863 / DSM 15984 / KCTC 12145 / HTCC2597)</name>
    <name type="common">Oceanicola batsensis</name>
    <dbReference type="NCBI Taxonomy" id="252305"/>
    <lineage>
        <taxon>Bacteria</taxon>
        <taxon>Pseudomonadati</taxon>
        <taxon>Pseudomonadota</taxon>
        <taxon>Alphaproteobacteria</taxon>
        <taxon>Rhodobacterales</taxon>
        <taxon>Paracoccaceae</taxon>
        <taxon>Pseudooceanicola</taxon>
    </lineage>
</organism>
<dbReference type="Gene3D" id="3.30.9.10">
    <property type="entry name" value="D-Amino Acid Oxidase, subunit A, domain 2"/>
    <property type="match status" value="1"/>
</dbReference>
<sequence>MKTTTRVVVIGGGVVGCSVLYHLTKLGWSDVMLLERAELTAGSTWHAAGGFHTINGDTNMAALQGYTIRLYKELEEITGLSCGLHHSGGITLADSRDRFDQLLAERAKHRHMGLDTHIVTPEEIRQIAPITNTEGIIGALYDPLDGHLDPSGTTHAYARAARIGGATIETHCMVRETNPRPDGTWDVVTDKGTIHAEHVVNAGGLWAREVAAMAGHYVPLHPMEHHYLVTDDIPEIYERDTEHPHVMDPAGESYLRQEGRGLCIGYYEKKPRAWAIDGTPWDFGAELLPDDLDKIGDSIEFSYRRFPVLATAGVKRVIHGPFTFAPDGNPLVGPVPGLRNYWSACGVMAGFSQGGGVGLMLAQWMTTGECERDSAAFDVARYGNWIGKGYTRPKVVENYMTRFSVAYPNEEKPAARPLRRTPMWDVFDGMGAVWGHQYGLEVVNYFAEGDEPRHETPSFRRSNAFGATGRECRAVREAVGINEIHNFGKYSVTGPGARDWLDHVMAGRVPPPGRIGLSPMLSPSGRIIGDFTIACLGEENFRLTASYGAQAYHFRWFMNNMKPGVQVTNISDRLTGFQIAGPRAREVLQACTRADVSEMRFLDVRPLTLGMIDGLVQRVSYTGDLGYEIYCDPMEQRTLWDLLWSAGQSFGMRPFGMRAMMSLRLDRHFGAWLREYSPDYTPAETGLERFIAWKKPTEFIGRAAAEKARAQGPARRLCMFDIEAEDADVMGDEPLWINGEVAGFCTSGGYSHHLGRSMAHAFVPTPLIAPGLEAEIEVLGVRRRAHRIDAPLFDADGARMRG</sequence>
<keyword evidence="2" id="KW-0560">Oxidoreductase</keyword>
<feature type="domain" description="GCVT N-terminal" evidence="4">
    <location>
        <begin position="424"/>
        <end position="695"/>
    </location>
</feature>
<dbReference type="Pfam" id="PF01266">
    <property type="entry name" value="DAO"/>
    <property type="match status" value="1"/>
</dbReference>
<dbReference type="eggNOG" id="COG0404">
    <property type="taxonomic scope" value="Bacteria"/>
</dbReference>